<dbReference type="Proteomes" id="UP000554520">
    <property type="component" value="Unassembled WGS sequence"/>
</dbReference>
<dbReference type="EMBL" id="JACHXN010000001">
    <property type="protein sequence ID" value="MBB3143625.1"/>
    <property type="molecule type" value="Genomic_DNA"/>
</dbReference>
<comment type="caution">
    <text evidence="1">The sequence shown here is derived from an EMBL/GenBank/DDBJ whole genome shotgun (WGS) entry which is preliminary data.</text>
</comment>
<dbReference type="RefSeq" id="WP_162701849.1">
    <property type="nucleotide sequence ID" value="NZ_JACHXN010000001.1"/>
</dbReference>
<gene>
    <name evidence="1" type="ORF">FHS21_000008</name>
</gene>
<sequence length="56" mass="6307">MANTIEPTESVKIQREKDAWVAKNAQPENAKQLDQINYDLAPLEGPVIYLSHKVSN</sequence>
<reference evidence="1 2" key="1">
    <citation type="submission" date="2020-08" db="EMBL/GenBank/DDBJ databases">
        <title>Genomic Encyclopedia of Type Strains, Phase III (KMG-III): the genomes of soil and plant-associated and newly described type strains.</title>
        <authorList>
            <person name="Whitman W."/>
        </authorList>
    </citation>
    <scope>NUCLEOTIDE SEQUENCE [LARGE SCALE GENOMIC DNA]</scope>
    <source>
        <strain evidence="1 2">CECT 7015</strain>
    </source>
</reference>
<organism evidence="1 2">
    <name type="scientific">Phyllobacterium trifolii</name>
    <dbReference type="NCBI Taxonomy" id="300193"/>
    <lineage>
        <taxon>Bacteria</taxon>
        <taxon>Pseudomonadati</taxon>
        <taxon>Pseudomonadota</taxon>
        <taxon>Alphaproteobacteria</taxon>
        <taxon>Hyphomicrobiales</taxon>
        <taxon>Phyllobacteriaceae</taxon>
        <taxon>Phyllobacterium</taxon>
    </lineage>
</organism>
<dbReference type="AlphaFoldDB" id="A0A839U0Q0"/>
<proteinExistence type="predicted"/>
<evidence type="ECO:0000313" key="2">
    <source>
        <dbReference type="Proteomes" id="UP000554520"/>
    </source>
</evidence>
<name>A0A839U0Q0_9HYPH</name>
<protein>
    <submittedName>
        <fullName evidence="1">Uncharacterized protein</fullName>
    </submittedName>
</protein>
<keyword evidence="2" id="KW-1185">Reference proteome</keyword>
<evidence type="ECO:0000313" key="1">
    <source>
        <dbReference type="EMBL" id="MBB3143625.1"/>
    </source>
</evidence>
<accession>A0A839U0Q0</accession>